<proteinExistence type="predicted"/>
<dbReference type="AlphaFoldDB" id="A0A1H3EZ11"/>
<feature type="signal peptide" evidence="1">
    <location>
        <begin position="1"/>
        <end position="19"/>
    </location>
</feature>
<protein>
    <submittedName>
        <fullName evidence="2">Antitoxin component YwqK of the YwqJK toxin-antitoxin module</fullName>
    </submittedName>
</protein>
<dbReference type="STRING" id="762486.SAMN05444411_11047"/>
<reference evidence="2 3" key="1">
    <citation type="submission" date="2016-10" db="EMBL/GenBank/DDBJ databases">
        <authorList>
            <person name="de Groot N.N."/>
        </authorList>
    </citation>
    <scope>NUCLEOTIDE SEQUENCE [LARGE SCALE GENOMIC DNA]</scope>
    <source>
        <strain evidence="2 3">DSM 24956</strain>
    </source>
</reference>
<gene>
    <name evidence="2" type="ORF">SAMN05444411_11047</name>
</gene>
<sequence>MKFKIAIILSVLISFSSVAQSSLNKLDANGKRTGVWKKYYPNKRVRYTGQFLAGKEVGVFKYYSINSSKHPIAIKTFKENSSIATVKFFTEKGILKSEGQMDGKVRTGKWVYYQADGKSLLSFESYKNGLLNGESITYYPNGKTAEIVHYKNKKLHGSVKRFTKKGTVLDDVNYVEGKLNGYAKFYNEKGDLIYEGTYENDEKLDDWFFYIDGEPSKKGNQGQ</sequence>
<feature type="chain" id="PRO_5011730848" evidence="1">
    <location>
        <begin position="20"/>
        <end position="223"/>
    </location>
</feature>
<accession>A0A1H3EZ11</accession>
<dbReference type="Gene3D" id="2.20.110.10">
    <property type="entry name" value="Histone H3 K4-specific methyltransferase SET7/9 N-terminal domain"/>
    <property type="match status" value="3"/>
</dbReference>
<dbReference type="Pfam" id="PF07661">
    <property type="entry name" value="MORN_2"/>
    <property type="match status" value="3"/>
</dbReference>
<keyword evidence="3" id="KW-1185">Reference proteome</keyword>
<name>A0A1H3EZ11_9FLAO</name>
<dbReference type="Proteomes" id="UP000199595">
    <property type="component" value="Unassembled WGS sequence"/>
</dbReference>
<dbReference type="OrthoDB" id="9785122at2"/>
<dbReference type="InterPro" id="IPR011652">
    <property type="entry name" value="MORN_2"/>
</dbReference>
<evidence type="ECO:0000313" key="2">
    <source>
        <dbReference type="EMBL" id="SDX83179.1"/>
    </source>
</evidence>
<evidence type="ECO:0000313" key="3">
    <source>
        <dbReference type="Proteomes" id="UP000199595"/>
    </source>
</evidence>
<dbReference type="PANTHER" id="PTHR33706">
    <property type="entry name" value="MORN VARIANT REPEAT PROTEIN"/>
    <property type="match status" value="1"/>
</dbReference>
<dbReference type="PANTHER" id="PTHR33706:SF1">
    <property type="entry name" value="TPR REPEAT PROTEIN"/>
    <property type="match status" value="1"/>
</dbReference>
<keyword evidence="1" id="KW-0732">Signal</keyword>
<dbReference type="RefSeq" id="WP_090125187.1">
    <property type="nucleotide sequence ID" value="NZ_FNNJ01000010.1"/>
</dbReference>
<dbReference type="SUPFAM" id="SSF82185">
    <property type="entry name" value="Histone H3 K4-specific methyltransferase SET7/9 N-terminal domain"/>
    <property type="match status" value="2"/>
</dbReference>
<evidence type="ECO:0000256" key="1">
    <source>
        <dbReference type="SAM" id="SignalP"/>
    </source>
</evidence>
<dbReference type="EMBL" id="FNNJ01000010">
    <property type="protein sequence ID" value="SDX83179.1"/>
    <property type="molecule type" value="Genomic_DNA"/>
</dbReference>
<organism evidence="2 3">
    <name type="scientific">Lutibacter oricola</name>
    <dbReference type="NCBI Taxonomy" id="762486"/>
    <lineage>
        <taxon>Bacteria</taxon>
        <taxon>Pseudomonadati</taxon>
        <taxon>Bacteroidota</taxon>
        <taxon>Flavobacteriia</taxon>
        <taxon>Flavobacteriales</taxon>
        <taxon>Flavobacteriaceae</taxon>
        <taxon>Lutibacter</taxon>
    </lineage>
</organism>